<sequence>MVTSLAQNTDPKIDVSFDVSVALLDFATLANLVTNKLTDDDVHQKTASKTLKNVIDDIMKFNLSSDDMFNAAEIFAANRNKIDVFFSLPEQLRLSYVIRCLNSKLANAKIDDDDIRQKPAFEK</sequence>
<dbReference type="Proteomes" id="UP001229421">
    <property type="component" value="Unassembled WGS sequence"/>
</dbReference>
<dbReference type="AlphaFoldDB" id="A0AAD8KMY2"/>
<evidence type="ECO:0000313" key="2">
    <source>
        <dbReference type="EMBL" id="KAK1425842.1"/>
    </source>
</evidence>
<proteinExistence type="predicted"/>
<accession>A0AAD8KMY2</accession>
<comment type="caution">
    <text evidence="2">The sequence shown here is derived from an EMBL/GenBank/DDBJ whole genome shotgun (WGS) entry which is preliminary data.</text>
</comment>
<reference evidence="2" key="1">
    <citation type="journal article" date="2023" name="bioRxiv">
        <title>Improved chromosome-level genome assembly for marigold (Tagetes erecta).</title>
        <authorList>
            <person name="Jiang F."/>
            <person name="Yuan L."/>
            <person name="Wang S."/>
            <person name="Wang H."/>
            <person name="Xu D."/>
            <person name="Wang A."/>
            <person name="Fan W."/>
        </authorList>
    </citation>
    <scope>NUCLEOTIDE SEQUENCE</scope>
    <source>
        <strain evidence="2">WSJ</strain>
        <tissue evidence="2">Leaf</tissue>
    </source>
</reference>
<evidence type="ECO:0000313" key="3">
    <source>
        <dbReference type="Proteomes" id="UP001229421"/>
    </source>
</evidence>
<gene>
    <name evidence="2" type="ORF">QVD17_21203</name>
</gene>
<name>A0AAD8KMY2_TARER</name>
<evidence type="ECO:0000259" key="1">
    <source>
        <dbReference type="Pfam" id="PF23950"/>
    </source>
</evidence>
<feature type="domain" description="MLLE-like" evidence="1">
    <location>
        <begin position="52"/>
        <end position="103"/>
    </location>
</feature>
<protein>
    <recommendedName>
        <fullName evidence="1">MLLE-like domain-containing protein</fullName>
    </recommendedName>
</protein>
<dbReference type="InterPro" id="IPR056623">
    <property type="entry name" value="MLLE_2"/>
</dbReference>
<organism evidence="2 3">
    <name type="scientific">Tagetes erecta</name>
    <name type="common">African marigold</name>
    <dbReference type="NCBI Taxonomy" id="13708"/>
    <lineage>
        <taxon>Eukaryota</taxon>
        <taxon>Viridiplantae</taxon>
        <taxon>Streptophyta</taxon>
        <taxon>Embryophyta</taxon>
        <taxon>Tracheophyta</taxon>
        <taxon>Spermatophyta</taxon>
        <taxon>Magnoliopsida</taxon>
        <taxon>eudicotyledons</taxon>
        <taxon>Gunneridae</taxon>
        <taxon>Pentapetalae</taxon>
        <taxon>asterids</taxon>
        <taxon>campanulids</taxon>
        <taxon>Asterales</taxon>
        <taxon>Asteraceae</taxon>
        <taxon>Asteroideae</taxon>
        <taxon>Heliantheae alliance</taxon>
        <taxon>Tageteae</taxon>
        <taxon>Tagetes</taxon>
    </lineage>
</organism>
<keyword evidence="3" id="KW-1185">Reference proteome</keyword>
<dbReference type="Pfam" id="PF23950">
    <property type="entry name" value="MLLE_2"/>
    <property type="match status" value="1"/>
</dbReference>
<dbReference type="EMBL" id="JAUHHV010000005">
    <property type="protein sequence ID" value="KAK1425842.1"/>
    <property type="molecule type" value="Genomic_DNA"/>
</dbReference>